<evidence type="ECO:0000256" key="4">
    <source>
        <dbReference type="ARBA" id="ARBA00023002"/>
    </source>
</evidence>
<accession>H5XPR4</accession>
<evidence type="ECO:0000313" key="10">
    <source>
        <dbReference type="Proteomes" id="UP000002791"/>
    </source>
</evidence>
<dbReference type="SUPFAM" id="SSF51735">
    <property type="entry name" value="NAD(P)-binding Rossmann-fold domains"/>
    <property type="match status" value="1"/>
</dbReference>
<dbReference type="EC" id="1.1.1.17" evidence="2"/>
<keyword evidence="4" id="KW-0560">Oxidoreductase</keyword>
<dbReference type="GO" id="GO:0019594">
    <property type="term" value="P:mannitol metabolic process"/>
    <property type="evidence" value="ECO:0007669"/>
    <property type="project" value="InterPro"/>
</dbReference>
<dbReference type="eggNOG" id="COG0246">
    <property type="taxonomic scope" value="Bacteria"/>
</dbReference>
<evidence type="ECO:0000259" key="7">
    <source>
        <dbReference type="Pfam" id="PF01232"/>
    </source>
</evidence>
<evidence type="ECO:0000256" key="2">
    <source>
        <dbReference type="ARBA" id="ARBA00012939"/>
    </source>
</evidence>
<dbReference type="Pfam" id="PF01232">
    <property type="entry name" value="Mannitol_dh"/>
    <property type="match status" value="1"/>
</dbReference>
<keyword evidence="10" id="KW-1185">Reference proteome</keyword>
<protein>
    <recommendedName>
        <fullName evidence="3">Mannitol-1-phosphate 5-dehydrogenase</fullName>
        <ecNumber evidence="2">1.1.1.17</ecNumber>
    </recommendedName>
</protein>
<dbReference type="InterPro" id="IPR036291">
    <property type="entry name" value="NAD(P)-bd_dom_sf"/>
</dbReference>
<dbReference type="SUPFAM" id="SSF48179">
    <property type="entry name" value="6-phosphogluconate dehydrogenase C-terminal domain-like"/>
    <property type="match status" value="1"/>
</dbReference>
<dbReference type="Gene3D" id="3.40.50.720">
    <property type="entry name" value="NAD(P)-binding Rossmann-like Domain"/>
    <property type="match status" value="1"/>
</dbReference>
<evidence type="ECO:0000256" key="6">
    <source>
        <dbReference type="ARBA" id="ARBA00048615"/>
    </source>
</evidence>
<dbReference type="InterPro" id="IPR008927">
    <property type="entry name" value="6-PGluconate_DH-like_C_sf"/>
</dbReference>
<dbReference type="STRING" id="882082.SaccyDRAFT_2258"/>
<dbReference type="Proteomes" id="UP000002791">
    <property type="component" value="Chromosome"/>
</dbReference>
<feature type="domain" description="Mannitol dehydrogenase N-terminal" evidence="7">
    <location>
        <begin position="30"/>
        <end position="251"/>
    </location>
</feature>
<dbReference type="InterPro" id="IPR013131">
    <property type="entry name" value="Mannitol_DH_N"/>
</dbReference>
<dbReference type="InterPro" id="IPR023027">
    <property type="entry name" value="Mannitol_DH_CS"/>
</dbReference>
<proteinExistence type="inferred from homology"/>
<dbReference type="GO" id="GO:0008926">
    <property type="term" value="F:mannitol-1-phosphate 5-dehydrogenase activity"/>
    <property type="evidence" value="ECO:0007669"/>
    <property type="project" value="UniProtKB-EC"/>
</dbReference>
<dbReference type="InterPro" id="IPR013328">
    <property type="entry name" value="6PGD_dom2"/>
</dbReference>
<dbReference type="EMBL" id="CM001440">
    <property type="protein sequence ID" value="EHR61142.1"/>
    <property type="molecule type" value="Genomic_DNA"/>
</dbReference>
<evidence type="ECO:0000256" key="3">
    <source>
        <dbReference type="ARBA" id="ARBA00016219"/>
    </source>
</evidence>
<evidence type="ECO:0000313" key="9">
    <source>
        <dbReference type="EMBL" id="EHR61142.1"/>
    </source>
</evidence>
<dbReference type="InterPro" id="IPR013118">
    <property type="entry name" value="Mannitol_DH_C"/>
</dbReference>
<reference evidence="9 10" key="1">
    <citation type="submission" date="2011-11" db="EMBL/GenBank/DDBJ databases">
        <title>The Noncontiguous Finished sequence of Saccharomonospora cyanea NA-134.</title>
        <authorList>
            <consortium name="US DOE Joint Genome Institute"/>
            <person name="Lucas S."/>
            <person name="Han J."/>
            <person name="Lapidus A."/>
            <person name="Cheng J.-F."/>
            <person name="Goodwin L."/>
            <person name="Pitluck S."/>
            <person name="Peters L."/>
            <person name="Ovchinnikova G."/>
            <person name="Lu M."/>
            <person name="Detter J.C."/>
            <person name="Han C."/>
            <person name="Tapia R."/>
            <person name="Land M."/>
            <person name="Hauser L."/>
            <person name="Kyrpides N."/>
            <person name="Ivanova N."/>
            <person name="Pagani I."/>
            <person name="Brambilla E.-M."/>
            <person name="Klenk H.-P."/>
            <person name="Woyke T."/>
        </authorList>
    </citation>
    <scope>NUCLEOTIDE SEQUENCE [LARGE SCALE GENOMIC DNA]</scope>
    <source>
        <strain evidence="9 10">NA-134</strain>
    </source>
</reference>
<dbReference type="AlphaFoldDB" id="H5XPR4"/>
<name>H5XPR4_9PSEU</name>
<sequence length="461" mass="49230">MAAGGGPVTGTVPRLSPTTVDVAHRPDTVRILHLGPGAFHRAHQAVFTEDAGGDWGICGVTQRSPAVVDQLRPQDCLFTVLERSHTATSCRVVGTIRDVLFARSEPERLRTRFTDPEVRIVSLTVTEKGYHPDSGVITQLVDGLAARRATSGAPVTVLSCDNLTGNGNVVRSRVLDACARLPHGDALAAWVADHVRFPSTMVDRIVPATTDADRAEVRAALGVADEAVVVGEPFRQWVIEDDFAAGRPAWEAVGAQLTTDVAPYEAVKLRMLNGTHSLLAYRGALAGYDTIAEAVADPALADEAVKLMEHDVLPTLTVPDDVDITAYRKQVLERFANPALRHRTTQVAMDGSQKLPLRLLGTIRDRLAAGAMPVRAVRAVAAWMVYVAVGADRHGRPLPLDDPLAERLRAAAGAADAPRVIVDGLLSVGEVFGEDLPDHAALRAALVESVAELLARVADVR</sequence>
<evidence type="ECO:0000256" key="5">
    <source>
        <dbReference type="ARBA" id="ARBA00023027"/>
    </source>
</evidence>
<dbReference type="HOGENOM" id="CLU_027324_0_1_11"/>
<dbReference type="PANTHER" id="PTHR43362">
    <property type="entry name" value="MANNITOL DEHYDROGENASE DSF1-RELATED"/>
    <property type="match status" value="1"/>
</dbReference>
<comment type="catalytic activity">
    <reaction evidence="6">
        <text>D-mannitol 1-phosphate + NAD(+) = beta-D-fructose 6-phosphate + NADH + H(+)</text>
        <dbReference type="Rhea" id="RHEA:19661"/>
        <dbReference type="ChEBI" id="CHEBI:15378"/>
        <dbReference type="ChEBI" id="CHEBI:57540"/>
        <dbReference type="ChEBI" id="CHEBI:57634"/>
        <dbReference type="ChEBI" id="CHEBI:57945"/>
        <dbReference type="ChEBI" id="CHEBI:61381"/>
        <dbReference type="EC" id="1.1.1.17"/>
    </reaction>
</comment>
<dbReference type="PRINTS" id="PR00084">
    <property type="entry name" value="MTLDHDRGNASE"/>
</dbReference>
<dbReference type="InterPro" id="IPR000669">
    <property type="entry name" value="Mannitol_DH"/>
</dbReference>
<dbReference type="PANTHER" id="PTHR43362:SF1">
    <property type="entry name" value="MANNITOL DEHYDROGENASE 2-RELATED"/>
    <property type="match status" value="1"/>
</dbReference>
<evidence type="ECO:0000259" key="8">
    <source>
        <dbReference type="Pfam" id="PF08125"/>
    </source>
</evidence>
<keyword evidence="5" id="KW-0520">NAD</keyword>
<dbReference type="PROSITE" id="PS00974">
    <property type="entry name" value="MANNITOL_DHGENASE"/>
    <property type="match status" value="1"/>
</dbReference>
<gene>
    <name evidence="9" type="ORF">SaccyDRAFT_2258</name>
</gene>
<dbReference type="Gene3D" id="1.10.1040.10">
    <property type="entry name" value="N-(1-d-carboxylethyl)-l-norvaline Dehydrogenase, domain 2"/>
    <property type="match status" value="1"/>
</dbReference>
<organism evidence="9 10">
    <name type="scientific">Saccharomonospora cyanea NA-134</name>
    <dbReference type="NCBI Taxonomy" id="882082"/>
    <lineage>
        <taxon>Bacteria</taxon>
        <taxon>Bacillati</taxon>
        <taxon>Actinomycetota</taxon>
        <taxon>Actinomycetes</taxon>
        <taxon>Pseudonocardiales</taxon>
        <taxon>Pseudonocardiaceae</taxon>
        <taxon>Saccharomonospora</taxon>
    </lineage>
</organism>
<dbReference type="RefSeq" id="WP_005456179.1">
    <property type="nucleotide sequence ID" value="NZ_CM001440.1"/>
</dbReference>
<dbReference type="Pfam" id="PF08125">
    <property type="entry name" value="Mannitol_dh_C"/>
    <property type="match status" value="1"/>
</dbReference>
<feature type="domain" description="Mannitol dehydrogenase C-terminal" evidence="8">
    <location>
        <begin position="260"/>
        <end position="453"/>
    </location>
</feature>
<dbReference type="InterPro" id="IPR050988">
    <property type="entry name" value="Mannitol_DH/Oxidoreductase"/>
</dbReference>
<comment type="similarity">
    <text evidence="1">Belongs to the mannitol dehydrogenase family.</text>
</comment>
<evidence type="ECO:0000256" key="1">
    <source>
        <dbReference type="ARBA" id="ARBA00006541"/>
    </source>
</evidence>